<dbReference type="Pfam" id="PF01225">
    <property type="entry name" value="Mur_ligase"/>
    <property type="match status" value="1"/>
</dbReference>
<dbReference type="Gene3D" id="3.40.50.720">
    <property type="entry name" value="NAD(P)-binding Rossmann-like Domain"/>
    <property type="match status" value="1"/>
</dbReference>
<comment type="catalytic activity">
    <reaction evidence="8">
        <text>UDP-N-acetyl-alpha-D-muramate + L-alanine + ATP = UDP-N-acetyl-alpha-D-muramoyl-L-alanine + ADP + phosphate + H(+)</text>
        <dbReference type="Rhea" id="RHEA:23372"/>
        <dbReference type="ChEBI" id="CHEBI:15378"/>
        <dbReference type="ChEBI" id="CHEBI:30616"/>
        <dbReference type="ChEBI" id="CHEBI:43474"/>
        <dbReference type="ChEBI" id="CHEBI:57972"/>
        <dbReference type="ChEBI" id="CHEBI:70757"/>
        <dbReference type="ChEBI" id="CHEBI:83898"/>
        <dbReference type="ChEBI" id="CHEBI:456216"/>
        <dbReference type="EC" id="6.3.2.8"/>
    </reaction>
</comment>
<dbReference type="InterPro" id="IPR004101">
    <property type="entry name" value="Mur_ligase_C"/>
</dbReference>
<dbReference type="GO" id="GO:0005737">
    <property type="term" value="C:cytoplasm"/>
    <property type="evidence" value="ECO:0007669"/>
    <property type="project" value="UniProtKB-SubCell"/>
</dbReference>
<keyword evidence="5" id="KW-0436">Ligase</keyword>
<dbReference type="EMBL" id="JAPQKH010000008">
    <property type="protein sequence ID" value="KAJ5083508.1"/>
    <property type="molecule type" value="Genomic_DNA"/>
</dbReference>
<gene>
    <name evidence="12" type="ORF">N7456_012935</name>
</gene>
<evidence type="ECO:0000256" key="2">
    <source>
        <dbReference type="ARBA" id="ARBA00004752"/>
    </source>
</evidence>
<evidence type="ECO:0000256" key="3">
    <source>
        <dbReference type="ARBA" id="ARBA00012211"/>
    </source>
</evidence>
<feature type="domain" description="Mur ligase central" evidence="11">
    <location>
        <begin position="119"/>
        <end position="306"/>
    </location>
</feature>
<dbReference type="GO" id="GO:0008763">
    <property type="term" value="F:UDP-N-acetylmuramate-L-alanine ligase activity"/>
    <property type="evidence" value="ECO:0007669"/>
    <property type="project" value="UniProtKB-EC"/>
</dbReference>
<evidence type="ECO:0000313" key="13">
    <source>
        <dbReference type="Proteomes" id="UP001149165"/>
    </source>
</evidence>
<evidence type="ECO:0000313" key="12">
    <source>
        <dbReference type="EMBL" id="KAJ5083508.1"/>
    </source>
</evidence>
<sequence>MLSFPPSIGLIHFVGIGGHGVSALALILHQMGYTVQGSDAKKSENTARLEAAGVKVFLGHDTSYVDSAKLVVASAAALKVKFRPTDNIEVEAAREKGIPVIHRAEMLAELMRNKKAIAVAGSHGKSTTTSLIGGVLEAGGLDPTVITGATMNLYGSNAHLGSGDWLVAESDESDGSFSCLPHLITVVTNIDSDHLIYWKDEVNTRMAFTQFVRNVPFYGLGIMCIDDPGVRQILPLIRDRTILTYGVSDDADFRAEEIKYLPDECTYTVSMPDPESKSRKIVFGPVSVKALGLQNIRNSLAAIVIATELGIGIGNMNQSLSSFPGVAHRFQHIGTVNGIKVIDDHAAHPAEIQATIQMAKQICTQKIIAVNQPSGRPGIVKGWLKEYPAAFEGAHHIIIGQGEGGDSLSAAEAREMLVECLQTHGRKDTISMPDSAQLPSWISKIATDGDIVLCMGYLGSERWAEELVGQLGNKST</sequence>
<keyword evidence="4" id="KW-0963">Cytoplasm</keyword>
<dbReference type="PANTHER" id="PTHR43445">
    <property type="entry name" value="UDP-N-ACETYLMURAMATE--L-ALANINE LIGASE-RELATED"/>
    <property type="match status" value="1"/>
</dbReference>
<name>A0A9W9EKG7_9EURO</name>
<evidence type="ECO:0000256" key="5">
    <source>
        <dbReference type="ARBA" id="ARBA00022598"/>
    </source>
</evidence>
<dbReference type="InterPro" id="IPR000713">
    <property type="entry name" value="Mur_ligase_N"/>
</dbReference>
<dbReference type="Pfam" id="PF08245">
    <property type="entry name" value="Mur_ligase_M"/>
    <property type="match status" value="1"/>
</dbReference>
<evidence type="ECO:0000259" key="11">
    <source>
        <dbReference type="Pfam" id="PF08245"/>
    </source>
</evidence>
<dbReference type="OrthoDB" id="2017219at2759"/>
<dbReference type="NCBIfam" id="TIGR01082">
    <property type="entry name" value="murC"/>
    <property type="match status" value="1"/>
</dbReference>
<dbReference type="Pfam" id="PF02875">
    <property type="entry name" value="Mur_ligase_C"/>
    <property type="match status" value="1"/>
</dbReference>
<dbReference type="InterPro" id="IPR050061">
    <property type="entry name" value="MurCDEF_pg_biosynth"/>
</dbReference>
<dbReference type="SUPFAM" id="SSF53623">
    <property type="entry name" value="MurD-like peptide ligases, catalytic domain"/>
    <property type="match status" value="1"/>
</dbReference>
<comment type="caution">
    <text evidence="12">The sequence shown here is derived from an EMBL/GenBank/DDBJ whole genome shotgun (WGS) entry which is preliminary data.</text>
</comment>
<comment type="pathway">
    <text evidence="2">Cell wall biogenesis; peptidoglycan biosynthesis.</text>
</comment>
<feature type="domain" description="Mur ligase C-terminal" evidence="10">
    <location>
        <begin position="328"/>
        <end position="456"/>
    </location>
</feature>
<dbReference type="InterPro" id="IPR036615">
    <property type="entry name" value="Mur_ligase_C_dom_sf"/>
</dbReference>
<evidence type="ECO:0000256" key="8">
    <source>
        <dbReference type="ARBA" id="ARBA00047833"/>
    </source>
</evidence>
<keyword evidence="7" id="KW-0067">ATP-binding</keyword>
<dbReference type="HAMAP" id="MF_00046">
    <property type="entry name" value="MurC"/>
    <property type="match status" value="1"/>
</dbReference>
<dbReference type="InterPro" id="IPR005758">
    <property type="entry name" value="UDP-N-AcMur_Ala_ligase_MurC"/>
</dbReference>
<reference evidence="12" key="2">
    <citation type="journal article" date="2023" name="IMA Fungus">
        <title>Comparative genomic study of the Penicillium genus elucidates a diverse pangenome and 15 lateral gene transfer events.</title>
        <authorList>
            <person name="Petersen C."/>
            <person name="Sorensen T."/>
            <person name="Nielsen M.R."/>
            <person name="Sondergaard T.E."/>
            <person name="Sorensen J.L."/>
            <person name="Fitzpatrick D.A."/>
            <person name="Frisvad J.C."/>
            <person name="Nielsen K.L."/>
        </authorList>
    </citation>
    <scope>NUCLEOTIDE SEQUENCE</scope>
    <source>
        <strain evidence="12">IBT 30069</strain>
    </source>
</reference>
<dbReference type="Gene3D" id="3.40.1190.10">
    <property type="entry name" value="Mur-like, catalytic domain"/>
    <property type="match status" value="1"/>
</dbReference>
<dbReference type="EC" id="6.3.2.8" evidence="3"/>
<evidence type="ECO:0000256" key="7">
    <source>
        <dbReference type="ARBA" id="ARBA00022840"/>
    </source>
</evidence>
<dbReference type="InterPro" id="IPR013221">
    <property type="entry name" value="Mur_ligase_cen"/>
</dbReference>
<proteinExistence type="inferred from homology"/>
<evidence type="ECO:0000256" key="6">
    <source>
        <dbReference type="ARBA" id="ARBA00022741"/>
    </source>
</evidence>
<keyword evidence="13" id="KW-1185">Reference proteome</keyword>
<organism evidence="12 13">
    <name type="scientific">Penicillium angulare</name>
    <dbReference type="NCBI Taxonomy" id="116970"/>
    <lineage>
        <taxon>Eukaryota</taxon>
        <taxon>Fungi</taxon>
        <taxon>Dikarya</taxon>
        <taxon>Ascomycota</taxon>
        <taxon>Pezizomycotina</taxon>
        <taxon>Eurotiomycetes</taxon>
        <taxon>Eurotiomycetidae</taxon>
        <taxon>Eurotiales</taxon>
        <taxon>Aspergillaceae</taxon>
        <taxon>Penicillium</taxon>
    </lineage>
</organism>
<comment type="subcellular location">
    <subcellularLocation>
        <location evidence="1">Cytoplasm</location>
    </subcellularLocation>
</comment>
<feature type="domain" description="Mur ligase N-terminal catalytic" evidence="9">
    <location>
        <begin position="11"/>
        <end position="114"/>
    </location>
</feature>
<dbReference type="SUPFAM" id="SSF53244">
    <property type="entry name" value="MurD-like peptide ligases, peptide-binding domain"/>
    <property type="match status" value="1"/>
</dbReference>
<keyword evidence="6" id="KW-0547">Nucleotide-binding</keyword>
<dbReference type="SUPFAM" id="SSF51984">
    <property type="entry name" value="MurCD N-terminal domain"/>
    <property type="match status" value="1"/>
</dbReference>
<evidence type="ECO:0000256" key="4">
    <source>
        <dbReference type="ARBA" id="ARBA00022490"/>
    </source>
</evidence>
<evidence type="ECO:0000256" key="1">
    <source>
        <dbReference type="ARBA" id="ARBA00004496"/>
    </source>
</evidence>
<dbReference type="Gene3D" id="3.90.190.20">
    <property type="entry name" value="Mur ligase, C-terminal domain"/>
    <property type="match status" value="1"/>
</dbReference>
<reference evidence="12" key="1">
    <citation type="submission" date="2022-11" db="EMBL/GenBank/DDBJ databases">
        <authorList>
            <person name="Petersen C."/>
        </authorList>
    </citation>
    <scope>NUCLEOTIDE SEQUENCE</scope>
    <source>
        <strain evidence="12">IBT 30069</strain>
    </source>
</reference>
<dbReference type="Proteomes" id="UP001149165">
    <property type="component" value="Unassembled WGS sequence"/>
</dbReference>
<dbReference type="InterPro" id="IPR036565">
    <property type="entry name" value="Mur-like_cat_sf"/>
</dbReference>
<accession>A0A9W9EKG7</accession>
<dbReference type="PANTHER" id="PTHR43445:SF3">
    <property type="entry name" value="UDP-N-ACETYLMURAMATE--L-ALANINE LIGASE"/>
    <property type="match status" value="1"/>
</dbReference>
<evidence type="ECO:0000259" key="10">
    <source>
        <dbReference type="Pfam" id="PF02875"/>
    </source>
</evidence>
<dbReference type="AlphaFoldDB" id="A0A9W9EKG7"/>
<protein>
    <recommendedName>
        <fullName evidence="3">UDP-N-acetylmuramate--L-alanine ligase</fullName>
        <ecNumber evidence="3">6.3.2.8</ecNumber>
    </recommendedName>
</protein>
<evidence type="ECO:0000259" key="9">
    <source>
        <dbReference type="Pfam" id="PF01225"/>
    </source>
</evidence>
<dbReference type="GO" id="GO:0005524">
    <property type="term" value="F:ATP binding"/>
    <property type="evidence" value="ECO:0007669"/>
    <property type="project" value="UniProtKB-KW"/>
</dbReference>